<feature type="compositionally biased region" description="Polar residues" evidence="1">
    <location>
        <begin position="11"/>
        <end position="24"/>
    </location>
</feature>
<evidence type="ECO:0000313" key="2">
    <source>
        <dbReference type="EMBL" id="KAF5217561.1"/>
    </source>
</evidence>
<protein>
    <submittedName>
        <fullName evidence="2">Uncharacterized protein</fullName>
    </submittedName>
</protein>
<proteinExistence type="predicted"/>
<reference evidence="2 3" key="1">
    <citation type="journal article" date="2019" name="Genome Biol. Evol.">
        <title>Nanopore Sequencing Significantly Improves Genome Assembly of the Protozoan Parasite Trypanosoma cruzi.</title>
        <authorList>
            <person name="Diaz-Viraque F."/>
            <person name="Pita S."/>
            <person name="Greif G."/>
            <person name="de Souza R.C.M."/>
            <person name="Iraola G."/>
            <person name="Robello C."/>
        </authorList>
    </citation>
    <scope>NUCLEOTIDE SEQUENCE [LARGE SCALE GENOMIC DNA]</scope>
    <source>
        <strain evidence="2 3">Berenice</strain>
    </source>
</reference>
<dbReference type="EMBL" id="JABDHM010000130">
    <property type="protein sequence ID" value="KAF5217561.1"/>
    <property type="molecule type" value="Genomic_DNA"/>
</dbReference>
<accession>A0A7J6XSX3</accession>
<sequence>MTVVHDDSKSLLVQTHSDTVTDASRPSGDDGSGALRGFMRRFVHPPSCVFSLFASQEKSMVEEQQVFVAARGSGLGNTTHGRATQTHVCQRQHSPTRRQNNVLSFLSLLHTHTQSLPPRGCGCLPHSPPRFCSMAHRLTLSRFCSSRKPESRTTQTGTTNITASATATLTSRSVCRHACMPGVSTGRTRLGALPKRRCGTVGVPVRNAHSHRIAAYPPSKKKRRHAHIDEDIHTQFKQTDRQTNRW</sequence>
<evidence type="ECO:0000256" key="1">
    <source>
        <dbReference type="SAM" id="MobiDB-lite"/>
    </source>
</evidence>
<dbReference type="AlphaFoldDB" id="A0A7J6XSX3"/>
<comment type="caution">
    <text evidence="2">The sequence shown here is derived from an EMBL/GenBank/DDBJ whole genome shotgun (WGS) entry which is preliminary data.</text>
</comment>
<organism evidence="2 3">
    <name type="scientific">Trypanosoma cruzi</name>
    <dbReference type="NCBI Taxonomy" id="5693"/>
    <lineage>
        <taxon>Eukaryota</taxon>
        <taxon>Discoba</taxon>
        <taxon>Euglenozoa</taxon>
        <taxon>Kinetoplastea</taxon>
        <taxon>Metakinetoplastina</taxon>
        <taxon>Trypanosomatida</taxon>
        <taxon>Trypanosomatidae</taxon>
        <taxon>Trypanosoma</taxon>
        <taxon>Schizotrypanum</taxon>
    </lineage>
</organism>
<dbReference type="VEuPathDB" id="TriTrypDB:ECC02_009563"/>
<gene>
    <name evidence="2" type="ORF">ECC02_009563</name>
</gene>
<feature type="region of interest" description="Disordered" evidence="1">
    <location>
        <begin position="1"/>
        <end position="32"/>
    </location>
</feature>
<name>A0A7J6XSX3_TRYCR</name>
<dbReference type="Proteomes" id="UP000583944">
    <property type="component" value="Unassembled WGS sequence"/>
</dbReference>
<evidence type="ECO:0000313" key="3">
    <source>
        <dbReference type="Proteomes" id="UP000583944"/>
    </source>
</evidence>